<reference evidence="1" key="2">
    <citation type="submission" date="2020-09" db="EMBL/GenBank/DDBJ databases">
        <authorList>
            <person name="Sun Q."/>
            <person name="Ohkuma M."/>
        </authorList>
    </citation>
    <scope>NUCLEOTIDE SEQUENCE</scope>
    <source>
        <strain evidence="1">JCM 5069</strain>
    </source>
</reference>
<organism evidence="1 2">
    <name type="scientific">Streptomyces sulfonofaciens</name>
    <dbReference type="NCBI Taxonomy" id="68272"/>
    <lineage>
        <taxon>Bacteria</taxon>
        <taxon>Bacillati</taxon>
        <taxon>Actinomycetota</taxon>
        <taxon>Actinomycetes</taxon>
        <taxon>Kitasatosporales</taxon>
        <taxon>Streptomycetaceae</taxon>
        <taxon>Streptomyces</taxon>
    </lineage>
</organism>
<dbReference type="RefSeq" id="WP_189938671.1">
    <property type="nucleotide sequence ID" value="NZ_BNCD01000034.1"/>
</dbReference>
<keyword evidence="2" id="KW-1185">Reference proteome</keyword>
<name>A0A919L7X7_9ACTN</name>
<dbReference type="EMBL" id="BNCD01000034">
    <property type="protein sequence ID" value="GHH88240.1"/>
    <property type="molecule type" value="Genomic_DNA"/>
</dbReference>
<proteinExistence type="predicted"/>
<accession>A0A919L7X7</accession>
<gene>
    <name evidence="1" type="ORF">GCM10018793_67180</name>
</gene>
<evidence type="ECO:0000313" key="2">
    <source>
        <dbReference type="Proteomes" id="UP000603708"/>
    </source>
</evidence>
<sequence length="126" mass="13412">MASHTPVSEWNESTGSLRAALLPTGDGSAVTRLGFRTVAWVSFAPDGRTCAVDVPDLPQQVVPAIPAAQDGQIVGHAWLDSGWLWIPLTDERPVRERRGTADVDLCMTAEGVASLSLRFVAEAEAS</sequence>
<dbReference type="Proteomes" id="UP000603708">
    <property type="component" value="Unassembled WGS sequence"/>
</dbReference>
<dbReference type="AlphaFoldDB" id="A0A919L7X7"/>
<evidence type="ECO:0000313" key="1">
    <source>
        <dbReference type="EMBL" id="GHH88240.1"/>
    </source>
</evidence>
<reference evidence="1" key="1">
    <citation type="journal article" date="2014" name="Int. J. Syst. Evol. Microbiol.">
        <title>Complete genome sequence of Corynebacterium casei LMG S-19264T (=DSM 44701T), isolated from a smear-ripened cheese.</title>
        <authorList>
            <consortium name="US DOE Joint Genome Institute (JGI-PGF)"/>
            <person name="Walter F."/>
            <person name="Albersmeier A."/>
            <person name="Kalinowski J."/>
            <person name="Ruckert C."/>
        </authorList>
    </citation>
    <scope>NUCLEOTIDE SEQUENCE</scope>
    <source>
        <strain evidence="1">JCM 5069</strain>
    </source>
</reference>
<comment type="caution">
    <text evidence="1">The sequence shown here is derived from an EMBL/GenBank/DDBJ whole genome shotgun (WGS) entry which is preliminary data.</text>
</comment>
<protein>
    <submittedName>
        <fullName evidence="1">Uncharacterized protein</fullName>
    </submittedName>
</protein>